<dbReference type="Pfam" id="PF00440">
    <property type="entry name" value="TetR_N"/>
    <property type="match status" value="1"/>
</dbReference>
<reference evidence="7" key="1">
    <citation type="submission" date="2018-09" db="EMBL/GenBank/DDBJ databases">
        <title>Genome sequencing of strain 2DFWR-13.</title>
        <authorList>
            <person name="Heo J."/>
            <person name="Kim S.-J."/>
            <person name="Kwon S.-W."/>
        </authorList>
    </citation>
    <scope>NUCLEOTIDE SEQUENCE [LARGE SCALE GENOMIC DNA]</scope>
    <source>
        <strain evidence="7">2DFWR-13</strain>
    </source>
</reference>
<evidence type="ECO:0000256" key="2">
    <source>
        <dbReference type="ARBA" id="ARBA00023125"/>
    </source>
</evidence>
<evidence type="ECO:0000259" key="5">
    <source>
        <dbReference type="PROSITE" id="PS50977"/>
    </source>
</evidence>
<dbReference type="InterPro" id="IPR050109">
    <property type="entry name" value="HTH-type_TetR-like_transc_reg"/>
</dbReference>
<dbReference type="InterPro" id="IPR011075">
    <property type="entry name" value="TetR_C"/>
</dbReference>
<dbReference type="KEGG" id="lyd:D7I47_14400"/>
<organism evidence="6 7">
    <name type="scientific">Protaetiibacter intestinalis</name>
    <dbReference type="NCBI Taxonomy" id="2419774"/>
    <lineage>
        <taxon>Bacteria</taxon>
        <taxon>Bacillati</taxon>
        <taxon>Actinomycetota</taxon>
        <taxon>Actinomycetes</taxon>
        <taxon>Micrococcales</taxon>
        <taxon>Microbacteriaceae</taxon>
        <taxon>Protaetiibacter</taxon>
    </lineage>
</organism>
<keyword evidence="7" id="KW-1185">Reference proteome</keyword>
<dbReference type="GO" id="GO:0003700">
    <property type="term" value="F:DNA-binding transcription factor activity"/>
    <property type="evidence" value="ECO:0007669"/>
    <property type="project" value="TreeGrafter"/>
</dbReference>
<dbReference type="Pfam" id="PF16859">
    <property type="entry name" value="TetR_C_11"/>
    <property type="match status" value="1"/>
</dbReference>
<evidence type="ECO:0000313" key="7">
    <source>
        <dbReference type="Proteomes" id="UP000278886"/>
    </source>
</evidence>
<dbReference type="EMBL" id="CP032630">
    <property type="protein sequence ID" value="AYF99323.1"/>
    <property type="molecule type" value="Genomic_DNA"/>
</dbReference>
<dbReference type="InterPro" id="IPR001647">
    <property type="entry name" value="HTH_TetR"/>
</dbReference>
<evidence type="ECO:0000313" key="6">
    <source>
        <dbReference type="EMBL" id="AYF99323.1"/>
    </source>
</evidence>
<dbReference type="Gene3D" id="1.10.357.10">
    <property type="entry name" value="Tetracycline Repressor, domain 2"/>
    <property type="match status" value="1"/>
</dbReference>
<dbReference type="GO" id="GO:0000976">
    <property type="term" value="F:transcription cis-regulatory region binding"/>
    <property type="evidence" value="ECO:0007669"/>
    <property type="project" value="TreeGrafter"/>
</dbReference>
<keyword evidence="1" id="KW-0805">Transcription regulation</keyword>
<feature type="domain" description="HTH tetR-type" evidence="5">
    <location>
        <begin position="12"/>
        <end position="72"/>
    </location>
</feature>
<dbReference type="SUPFAM" id="SSF48498">
    <property type="entry name" value="Tetracyclin repressor-like, C-terminal domain"/>
    <property type="match status" value="1"/>
</dbReference>
<protein>
    <submittedName>
        <fullName evidence="6">TetR/AcrR family transcriptional regulator</fullName>
    </submittedName>
</protein>
<dbReference type="InterPro" id="IPR036271">
    <property type="entry name" value="Tet_transcr_reg_TetR-rel_C_sf"/>
</dbReference>
<accession>A0A387BAD6</accession>
<keyword evidence="3" id="KW-0804">Transcription</keyword>
<name>A0A387BAD6_9MICO</name>
<dbReference type="PANTHER" id="PTHR30055:SF148">
    <property type="entry name" value="TETR-FAMILY TRANSCRIPTIONAL REGULATOR"/>
    <property type="match status" value="1"/>
</dbReference>
<keyword evidence="2 4" id="KW-0238">DNA-binding</keyword>
<feature type="DNA-binding region" description="H-T-H motif" evidence="4">
    <location>
        <begin position="35"/>
        <end position="54"/>
    </location>
</feature>
<dbReference type="InterPro" id="IPR009057">
    <property type="entry name" value="Homeodomain-like_sf"/>
</dbReference>
<proteinExistence type="predicted"/>
<dbReference type="Gene3D" id="1.10.10.60">
    <property type="entry name" value="Homeodomain-like"/>
    <property type="match status" value="1"/>
</dbReference>
<dbReference type="Proteomes" id="UP000278886">
    <property type="component" value="Chromosome"/>
</dbReference>
<dbReference type="SUPFAM" id="SSF46689">
    <property type="entry name" value="Homeodomain-like"/>
    <property type="match status" value="1"/>
</dbReference>
<gene>
    <name evidence="6" type="ORF">D7I47_14400</name>
</gene>
<evidence type="ECO:0000256" key="1">
    <source>
        <dbReference type="ARBA" id="ARBA00023015"/>
    </source>
</evidence>
<sequence>MTLEKATRRRGTELEDAILDAVWDEISEKGYGGLTFEGVASRAQTSRAVLYRRWPTREELVLAAIRRLGARTPTVSPDTGSLREDMLALLRFSNEHRLGMWVVLSVQLAGFYAETGITPAELRTQMLGERPSLVPAILARAAERGEARADVSERVARSAFDLFRSEAILRLGPVPDEVLVEIVDEVFLPLVRA</sequence>
<dbReference type="OrthoDB" id="9796019at2"/>
<dbReference type="PROSITE" id="PS50977">
    <property type="entry name" value="HTH_TETR_2"/>
    <property type="match status" value="1"/>
</dbReference>
<evidence type="ECO:0000256" key="4">
    <source>
        <dbReference type="PROSITE-ProRule" id="PRU00335"/>
    </source>
</evidence>
<dbReference type="PANTHER" id="PTHR30055">
    <property type="entry name" value="HTH-TYPE TRANSCRIPTIONAL REGULATOR RUTR"/>
    <property type="match status" value="1"/>
</dbReference>
<dbReference type="AlphaFoldDB" id="A0A387BAD6"/>
<evidence type="ECO:0000256" key="3">
    <source>
        <dbReference type="ARBA" id="ARBA00023163"/>
    </source>
</evidence>
<dbReference type="RefSeq" id="WP_120763691.1">
    <property type="nucleotide sequence ID" value="NZ_CP032630.1"/>
</dbReference>